<gene>
    <name evidence="2" type="ORF">PXEA_LOCUS277</name>
</gene>
<protein>
    <submittedName>
        <fullName evidence="2">Uncharacterized protein</fullName>
    </submittedName>
</protein>
<organism evidence="2 3">
    <name type="scientific">Protopolystoma xenopodis</name>
    <dbReference type="NCBI Taxonomy" id="117903"/>
    <lineage>
        <taxon>Eukaryota</taxon>
        <taxon>Metazoa</taxon>
        <taxon>Spiralia</taxon>
        <taxon>Lophotrochozoa</taxon>
        <taxon>Platyhelminthes</taxon>
        <taxon>Monogenea</taxon>
        <taxon>Polyopisthocotylea</taxon>
        <taxon>Polystomatidea</taxon>
        <taxon>Polystomatidae</taxon>
        <taxon>Protopolystoma</taxon>
    </lineage>
</organism>
<dbReference type="AlphaFoldDB" id="A0A3S5BKK0"/>
<keyword evidence="3" id="KW-1185">Reference proteome</keyword>
<dbReference type="Proteomes" id="UP000784294">
    <property type="component" value="Unassembled WGS sequence"/>
</dbReference>
<feature type="compositionally biased region" description="Polar residues" evidence="1">
    <location>
        <begin position="249"/>
        <end position="258"/>
    </location>
</feature>
<evidence type="ECO:0000313" key="2">
    <source>
        <dbReference type="EMBL" id="VEL06837.1"/>
    </source>
</evidence>
<sequence>MPIGQDCHEMWSKKRRRMLRQEQARKLSSVALQNRPQEGVVNQHDICLKPLSNSTSLTDETRRQTEESLNPLIRSDALSASCSMLHKSSEHIVRKTSMHAVGNGIHTQLPSTINISSLSGPSTSLRQQTTESDLTSSERQQIENSPSKEDPNMEDTSDNDTDASIVALLATLKQANNDQLKNSIVQTLRQNPQIIEGLRAQFDSDDPELAELASLVNALISWAQADGLDPSSNSNDASIQTTRFENGVISGSMSTQTGCGKPGSKLGNRPNYRDV</sequence>
<comment type="caution">
    <text evidence="2">The sequence shown here is derived from an EMBL/GenBank/DDBJ whole genome shotgun (WGS) entry which is preliminary data.</text>
</comment>
<proteinExistence type="predicted"/>
<accession>A0A3S5BKK0</accession>
<dbReference type="EMBL" id="CAAALY010000493">
    <property type="protein sequence ID" value="VEL06837.1"/>
    <property type="molecule type" value="Genomic_DNA"/>
</dbReference>
<reference evidence="2" key="1">
    <citation type="submission" date="2018-11" db="EMBL/GenBank/DDBJ databases">
        <authorList>
            <consortium name="Pathogen Informatics"/>
        </authorList>
    </citation>
    <scope>NUCLEOTIDE SEQUENCE</scope>
</reference>
<evidence type="ECO:0000256" key="1">
    <source>
        <dbReference type="SAM" id="MobiDB-lite"/>
    </source>
</evidence>
<feature type="region of interest" description="Disordered" evidence="1">
    <location>
        <begin position="249"/>
        <end position="275"/>
    </location>
</feature>
<feature type="compositionally biased region" description="Polar residues" evidence="1">
    <location>
        <begin position="116"/>
        <end position="145"/>
    </location>
</feature>
<evidence type="ECO:0000313" key="3">
    <source>
        <dbReference type="Proteomes" id="UP000784294"/>
    </source>
</evidence>
<name>A0A3S5BKK0_9PLAT</name>
<feature type="region of interest" description="Disordered" evidence="1">
    <location>
        <begin position="116"/>
        <end position="159"/>
    </location>
</feature>